<gene>
    <name evidence="3" type="ORF">GHK24_03455</name>
</gene>
<dbReference type="AlphaFoldDB" id="A0A6L5JTZ4"/>
<name>A0A6L5JTZ4_RHOTE</name>
<proteinExistence type="predicted"/>
<dbReference type="Proteomes" id="UP000480275">
    <property type="component" value="Unassembled WGS sequence"/>
</dbReference>
<feature type="domain" description="Viral coat protein P2 C-terminal" evidence="2">
    <location>
        <begin position="139"/>
        <end position="265"/>
    </location>
</feature>
<dbReference type="OrthoDB" id="8585537at2"/>
<feature type="domain" description="Viral coat protein P2 N-terminal" evidence="1">
    <location>
        <begin position="4"/>
        <end position="127"/>
    </location>
</feature>
<dbReference type="Pfam" id="PF18628">
    <property type="entry name" value="P2_N"/>
    <property type="match status" value="1"/>
</dbReference>
<dbReference type="InterPro" id="IPR057915">
    <property type="entry name" value="P2_C"/>
</dbReference>
<accession>A0A6L5JTZ4</accession>
<protein>
    <submittedName>
        <fullName evidence="3">Uncharacterized protein</fullName>
    </submittedName>
</protein>
<dbReference type="Pfam" id="PF25513">
    <property type="entry name" value="P2_C"/>
    <property type="match status" value="1"/>
</dbReference>
<comment type="caution">
    <text evidence="3">The sequence shown here is derived from an EMBL/GenBank/DDBJ whole genome shotgun (WGS) entry which is preliminary data.</text>
</comment>
<dbReference type="EMBL" id="WIXJ01000002">
    <property type="protein sequence ID" value="MQY50837.1"/>
    <property type="molecule type" value="Genomic_DNA"/>
</dbReference>
<sequence length="269" mass="29631">MIIQQIPPFNNVVNTGVATVKIPKYALTLTRLVLVLGGTTFTKAMITDIKLKLGVRTVYNITGTFLDRINKYKGLFDDANHLTIDFTERDAPTLQGKELGGYDLPNLDDMTVEITITGATAPTLTSFGYFTASQGNDVIHKILYFPTSSNVAGKFPVNFNPMGALVKRVHFFYAGTSFSGATPGNLNRLEVKKNGLAIWDLGCYDARFSQQEYRKVPQANTYVYDPIVDNNQSGVLVTADAKSLEFNTFLTAADSIQVYVEMLDKPNNA</sequence>
<dbReference type="InterPro" id="IPR041377">
    <property type="entry name" value="P2_N"/>
</dbReference>
<evidence type="ECO:0000259" key="2">
    <source>
        <dbReference type="Pfam" id="PF25513"/>
    </source>
</evidence>
<dbReference type="Gene3D" id="2.60.120.730">
    <property type="match status" value="2"/>
</dbReference>
<evidence type="ECO:0000313" key="4">
    <source>
        <dbReference type="Proteomes" id="UP000480275"/>
    </source>
</evidence>
<reference evidence="3 4" key="1">
    <citation type="submission" date="2019-10" db="EMBL/GenBank/DDBJ databases">
        <title>Whole-genome sequence of the purple nonsulfur photosynthetic bacterium Rhodocyclus tenuis.</title>
        <authorList>
            <person name="Kyndt J.A."/>
            <person name="Meyer T.E."/>
        </authorList>
    </citation>
    <scope>NUCLEOTIDE SEQUENCE [LARGE SCALE GENOMIC DNA]</scope>
    <source>
        <strain evidence="3 4">DSM 110</strain>
    </source>
</reference>
<dbReference type="InterPro" id="IPR053751">
    <property type="entry name" value="Viral_Major_Capsid_sf"/>
</dbReference>
<evidence type="ECO:0000259" key="1">
    <source>
        <dbReference type="Pfam" id="PF18628"/>
    </source>
</evidence>
<evidence type="ECO:0000313" key="3">
    <source>
        <dbReference type="EMBL" id="MQY50837.1"/>
    </source>
</evidence>
<organism evidence="3 4">
    <name type="scientific">Rhodocyclus tenuis</name>
    <name type="common">Rhodospirillum tenue</name>
    <dbReference type="NCBI Taxonomy" id="1066"/>
    <lineage>
        <taxon>Bacteria</taxon>
        <taxon>Pseudomonadati</taxon>
        <taxon>Pseudomonadota</taxon>
        <taxon>Betaproteobacteria</taxon>
        <taxon>Rhodocyclales</taxon>
        <taxon>Rhodocyclaceae</taxon>
        <taxon>Rhodocyclus</taxon>
    </lineage>
</organism>